<accession>A0ABS4GGA0</accession>
<dbReference type="Proteomes" id="UP001519342">
    <property type="component" value="Unassembled WGS sequence"/>
</dbReference>
<evidence type="ECO:0000313" key="1">
    <source>
        <dbReference type="EMBL" id="MBP1926701.1"/>
    </source>
</evidence>
<comment type="caution">
    <text evidence="1">The sequence shown here is derived from an EMBL/GenBank/DDBJ whole genome shotgun (WGS) entry which is preliminary data.</text>
</comment>
<dbReference type="InterPro" id="IPR035093">
    <property type="entry name" value="RelE/ParE_toxin_dom_sf"/>
</dbReference>
<dbReference type="SUPFAM" id="SSF143011">
    <property type="entry name" value="RelE-like"/>
    <property type="match status" value="1"/>
</dbReference>
<dbReference type="Gene3D" id="3.30.2310.20">
    <property type="entry name" value="RelE-like"/>
    <property type="match status" value="1"/>
</dbReference>
<protein>
    <submittedName>
        <fullName evidence="1">mRNA-degrading endonuclease RelE of RelBE toxin-antitoxin system</fullName>
    </submittedName>
</protein>
<reference evidence="1 2" key="1">
    <citation type="submission" date="2021-03" db="EMBL/GenBank/DDBJ databases">
        <title>Genomic Encyclopedia of Type Strains, Phase IV (KMG-IV): sequencing the most valuable type-strain genomes for metagenomic binning, comparative biology and taxonomic classification.</title>
        <authorList>
            <person name="Goeker M."/>
        </authorList>
    </citation>
    <scope>NUCLEOTIDE SEQUENCE [LARGE SCALE GENOMIC DNA]</scope>
    <source>
        <strain evidence="1 2">DSM 24004</strain>
    </source>
</reference>
<dbReference type="RefSeq" id="WP_209512432.1">
    <property type="nucleotide sequence ID" value="NZ_JAGGKS010000008.1"/>
</dbReference>
<keyword evidence="1" id="KW-0378">Hydrolase</keyword>
<name>A0ABS4GGA0_9FIRM</name>
<keyword evidence="1" id="KW-0255">Endonuclease</keyword>
<keyword evidence="1" id="KW-0540">Nuclease</keyword>
<sequence length="113" mass="13324">MCYKVITTDIFKKDVKYYLKKKKFTNILKDINYVVDELEKGNPIGEPITDLNLNCNEAAYKVRVVNSNTNSGKSNGYRIIYYAIKDDKEIYLLTVYYKKEDIKILTKKNSRYN</sequence>
<dbReference type="GO" id="GO:0004519">
    <property type="term" value="F:endonuclease activity"/>
    <property type="evidence" value="ECO:0007669"/>
    <property type="project" value="UniProtKB-KW"/>
</dbReference>
<gene>
    <name evidence="1" type="ORF">J2Z76_002571</name>
</gene>
<dbReference type="EMBL" id="JAGGKS010000008">
    <property type="protein sequence ID" value="MBP1926701.1"/>
    <property type="molecule type" value="Genomic_DNA"/>
</dbReference>
<evidence type="ECO:0000313" key="2">
    <source>
        <dbReference type="Proteomes" id="UP001519342"/>
    </source>
</evidence>
<organism evidence="1 2">
    <name type="scientific">Sedimentibacter acidaminivorans</name>
    <dbReference type="NCBI Taxonomy" id="913099"/>
    <lineage>
        <taxon>Bacteria</taxon>
        <taxon>Bacillati</taxon>
        <taxon>Bacillota</taxon>
        <taxon>Tissierellia</taxon>
        <taxon>Sedimentibacter</taxon>
    </lineage>
</organism>
<keyword evidence="2" id="KW-1185">Reference proteome</keyword>
<proteinExistence type="predicted"/>